<sequence>MLGAPSRLITIMAAEQQKRNIVIIGGGIIGSTTAYFLSQHVKFDREKDTITLLEATKIAGGASGKAGGLLGLWAYPSCIVPLSYKLHQELAEKHDGANRWGYRAVHCGQIDMLGVLAKKKSAKGDIDGKAKEDHVSLQKRTEKAIGLLRAAGVPKDLDWIAAEGIKAYEEMGTPSTTAQVHPYQFTTSMAQLAQENGAKILYGSATNITQENGAVTSVSYKPKDSDQEETLPADTIILTAGPWTKSIWNPTPIYPLRAHSVTIRPTRPVSAYALFTAIDMPRGSGSRSETVTPEIYARPNQEVYACGDGDTLVPLPASTDLVHCDEQRCQDIIDQVSAVSEELRDGEVTARQACYLPNMKRGGPLVGKTSVQGLLMGAGHTCWGIQNGPGTGKLLSEIVFDGEARSARIESLDPRKFGV</sequence>
<evidence type="ECO:0000313" key="3">
    <source>
        <dbReference type="EMBL" id="EMD87636.1"/>
    </source>
</evidence>
<keyword evidence="4" id="KW-1185">Reference proteome</keyword>
<dbReference type="HOGENOM" id="CLU_007884_14_0_1"/>
<name>M2U0P0_COCH5</name>
<keyword evidence="1" id="KW-1133">Transmembrane helix</keyword>
<dbReference type="GO" id="GO:0042147">
    <property type="term" value="P:retrograde transport, endosome to Golgi"/>
    <property type="evidence" value="ECO:0007669"/>
    <property type="project" value="TreeGrafter"/>
</dbReference>
<feature type="domain" description="FAD dependent oxidoreductase" evidence="2">
    <location>
        <begin position="21"/>
        <end position="397"/>
    </location>
</feature>
<dbReference type="eggNOG" id="KOG2852">
    <property type="taxonomic scope" value="Eukaryota"/>
</dbReference>
<dbReference type="Proteomes" id="UP000016936">
    <property type="component" value="Unassembled WGS sequence"/>
</dbReference>
<accession>M2U0P0</accession>
<keyword evidence="1" id="KW-0812">Transmembrane</keyword>
<dbReference type="GO" id="GO:0005829">
    <property type="term" value="C:cytosol"/>
    <property type="evidence" value="ECO:0007669"/>
    <property type="project" value="GOC"/>
</dbReference>
<dbReference type="SUPFAM" id="SSF51905">
    <property type="entry name" value="FAD/NAD(P)-binding domain"/>
    <property type="match status" value="1"/>
</dbReference>
<dbReference type="Gene3D" id="3.30.9.10">
    <property type="entry name" value="D-Amino Acid Oxidase, subunit A, domain 2"/>
    <property type="match status" value="1"/>
</dbReference>
<gene>
    <name evidence="3" type="ORF">COCHEDRAFT_1145512</name>
</gene>
<dbReference type="STRING" id="701091.M2U0P0"/>
<feature type="transmembrane region" description="Helical" evidence="1">
    <location>
        <begin position="21"/>
        <end position="38"/>
    </location>
</feature>
<dbReference type="EMBL" id="KB445582">
    <property type="protein sequence ID" value="EMD87636.1"/>
    <property type="molecule type" value="Genomic_DNA"/>
</dbReference>
<reference evidence="4" key="2">
    <citation type="journal article" date="2013" name="PLoS Genet.">
        <title>Comparative genome structure, secondary metabolite, and effector coding capacity across Cochliobolus pathogens.</title>
        <authorList>
            <person name="Condon B.J."/>
            <person name="Leng Y."/>
            <person name="Wu D."/>
            <person name="Bushley K.E."/>
            <person name="Ohm R.A."/>
            <person name="Otillar R."/>
            <person name="Martin J."/>
            <person name="Schackwitz W."/>
            <person name="Grimwood J."/>
            <person name="MohdZainudin N."/>
            <person name="Xue C."/>
            <person name="Wang R."/>
            <person name="Manning V.A."/>
            <person name="Dhillon B."/>
            <person name="Tu Z.J."/>
            <person name="Steffenson B.J."/>
            <person name="Salamov A."/>
            <person name="Sun H."/>
            <person name="Lowry S."/>
            <person name="LaButti K."/>
            <person name="Han J."/>
            <person name="Copeland A."/>
            <person name="Lindquist E."/>
            <person name="Barry K."/>
            <person name="Schmutz J."/>
            <person name="Baker S.E."/>
            <person name="Ciuffetti L.M."/>
            <person name="Grigoriev I.V."/>
            <person name="Zhong S."/>
            <person name="Turgeon B.G."/>
        </authorList>
    </citation>
    <scope>NUCLEOTIDE SEQUENCE [LARGE SCALE GENOMIC DNA]</scope>
    <source>
        <strain evidence="4">C5 / ATCC 48332 / race O</strain>
    </source>
</reference>
<dbReference type="InterPro" id="IPR006076">
    <property type="entry name" value="FAD-dep_OxRdtase"/>
</dbReference>
<evidence type="ECO:0000313" key="4">
    <source>
        <dbReference type="Proteomes" id="UP000016936"/>
    </source>
</evidence>
<evidence type="ECO:0000259" key="2">
    <source>
        <dbReference type="Pfam" id="PF01266"/>
    </source>
</evidence>
<organism evidence="3 4">
    <name type="scientific">Cochliobolus heterostrophus (strain C5 / ATCC 48332 / race O)</name>
    <name type="common">Southern corn leaf blight fungus</name>
    <name type="synonym">Bipolaris maydis</name>
    <dbReference type="NCBI Taxonomy" id="701091"/>
    <lineage>
        <taxon>Eukaryota</taxon>
        <taxon>Fungi</taxon>
        <taxon>Dikarya</taxon>
        <taxon>Ascomycota</taxon>
        <taxon>Pezizomycotina</taxon>
        <taxon>Dothideomycetes</taxon>
        <taxon>Pleosporomycetidae</taxon>
        <taxon>Pleosporales</taxon>
        <taxon>Pleosporineae</taxon>
        <taxon>Pleosporaceae</taxon>
        <taxon>Bipolaris</taxon>
    </lineage>
</organism>
<dbReference type="InterPro" id="IPR036188">
    <property type="entry name" value="FAD/NAD-bd_sf"/>
</dbReference>
<reference evidence="3 4" key="1">
    <citation type="journal article" date="2012" name="PLoS Pathog.">
        <title>Diverse lifestyles and strategies of plant pathogenesis encoded in the genomes of eighteen Dothideomycetes fungi.</title>
        <authorList>
            <person name="Ohm R.A."/>
            <person name="Feau N."/>
            <person name="Henrissat B."/>
            <person name="Schoch C.L."/>
            <person name="Horwitz B.A."/>
            <person name="Barry K.W."/>
            <person name="Condon B.J."/>
            <person name="Copeland A.C."/>
            <person name="Dhillon B."/>
            <person name="Glaser F."/>
            <person name="Hesse C.N."/>
            <person name="Kosti I."/>
            <person name="LaButti K."/>
            <person name="Lindquist E.A."/>
            <person name="Lucas S."/>
            <person name="Salamov A.A."/>
            <person name="Bradshaw R.E."/>
            <person name="Ciuffetti L."/>
            <person name="Hamelin R.C."/>
            <person name="Kema G.H.J."/>
            <person name="Lawrence C."/>
            <person name="Scott J.A."/>
            <person name="Spatafora J.W."/>
            <person name="Turgeon B.G."/>
            <person name="de Wit P.J.G.M."/>
            <person name="Zhong S."/>
            <person name="Goodwin S.B."/>
            <person name="Grigoriev I.V."/>
        </authorList>
    </citation>
    <scope>NUCLEOTIDE SEQUENCE [LARGE SCALE GENOMIC DNA]</scope>
    <source>
        <strain evidence="4">C5 / ATCC 48332 / race O</strain>
    </source>
</reference>
<dbReference type="Pfam" id="PF01266">
    <property type="entry name" value="DAO"/>
    <property type="match status" value="1"/>
</dbReference>
<dbReference type="GO" id="GO:0005770">
    <property type="term" value="C:late endosome"/>
    <property type="evidence" value="ECO:0007669"/>
    <property type="project" value="TreeGrafter"/>
</dbReference>
<proteinExistence type="predicted"/>
<dbReference type="OMA" id="DDTVYAC"/>
<dbReference type="AlphaFoldDB" id="M2U0P0"/>
<dbReference type="PANTHER" id="PTHR13847:SF150">
    <property type="entry name" value="OXIDOREDUCTASE TDA3-RELATED"/>
    <property type="match status" value="1"/>
</dbReference>
<keyword evidence="1" id="KW-0472">Membrane</keyword>
<dbReference type="PANTHER" id="PTHR13847">
    <property type="entry name" value="SARCOSINE DEHYDROGENASE-RELATED"/>
    <property type="match status" value="1"/>
</dbReference>
<dbReference type="OrthoDB" id="498204at2759"/>
<protein>
    <recommendedName>
        <fullName evidence="2">FAD dependent oxidoreductase domain-containing protein</fullName>
    </recommendedName>
</protein>
<dbReference type="Gene3D" id="3.50.50.60">
    <property type="entry name" value="FAD/NAD(P)-binding domain"/>
    <property type="match status" value="1"/>
</dbReference>
<evidence type="ECO:0000256" key="1">
    <source>
        <dbReference type="SAM" id="Phobius"/>
    </source>
</evidence>